<dbReference type="InterPro" id="IPR000504">
    <property type="entry name" value="RRM_dom"/>
</dbReference>
<keyword evidence="1" id="KW-0507">mRNA processing</keyword>
<dbReference type="AlphaFoldDB" id="M3IW43"/>
<feature type="compositionally biased region" description="Gly residues" evidence="5">
    <location>
        <begin position="127"/>
        <end position="141"/>
    </location>
</feature>
<keyword evidence="8" id="KW-1185">Reference proteome</keyword>
<dbReference type="CDD" id="cd12232">
    <property type="entry name" value="RRM3_U2AF65"/>
    <property type="match status" value="1"/>
</dbReference>
<evidence type="ECO:0000256" key="5">
    <source>
        <dbReference type="SAM" id="MobiDB-lite"/>
    </source>
</evidence>
<feature type="compositionally biased region" description="Basic and acidic residues" evidence="5">
    <location>
        <begin position="47"/>
        <end position="77"/>
    </location>
</feature>
<dbReference type="PANTHER" id="PTHR23139">
    <property type="entry name" value="RNA-BINDING PROTEIN"/>
    <property type="match status" value="1"/>
</dbReference>
<protein>
    <submittedName>
        <fullName evidence="7">Putative spliceosomal U2AF large subunit</fullName>
    </submittedName>
</protein>
<evidence type="ECO:0000259" key="6">
    <source>
        <dbReference type="PROSITE" id="PS50102"/>
    </source>
</evidence>
<evidence type="ECO:0000256" key="4">
    <source>
        <dbReference type="PROSITE-ProRule" id="PRU00176"/>
    </source>
</evidence>
<dbReference type="GO" id="GO:0006397">
    <property type="term" value="P:mRNA processing"/>
    <property type="evidence" value="ECO:0007669"/>
    <property type="project" value="UniProtKB-KW"/>
</dbReference>
<feature type="compositionally biased region" description="Basic and acidic residues" evidence="5">
    <location>
        <begin position="143"/>
        <end position="153"/>
    </location>
</feature>
<dbReference type="GO" id="GO:0003723">
    <property type="term" value="F:RNA binding"/>
    <property type="evidence" value="ECO:0007669"/>
    <property type="project" value="UniProtKB-UniRule"/>
</dbReference>
<evidence type="ECO:0000256" key="1">
    <source>
        <dbReference type="ARBA" id="ARBA00022664"/>
    </source>
</evidence>
<comment type="caution">
    <text evidence="7">The sequence shown here is derived from an EMBL/GenBank/DDBJ whole genome shotgun (WGS) entry which is preliminary data.</text>
</comment>
<feature type="compositionally biased region" description="Polar residues" evidence="5">
    <location>
        <begin position="197"/>
        <end position="213"/>
    </location>
</feature>
<evidence type="ECO:0000256" key="3">
    <source>
        <dbReference type="ARBA" id="ARBA00023187"/>
    </source>
</evidence>
<sequence>MSSYSSRNQSSSYRGASYNDDTNKQSSYQDQHHHQQRHHQSSSSQYDPRRNDNRQSRRPDTYSSDNRRDDRYQDRRGGNASGEQSDRQDSYRPAQSRSYDTRSNDRYDPRNNARGGRGGFRADRGGRGGGRGGSNSGGGGFKRSNEDGGDYRHTKQQRTGNDYSQRSSYGNSSQQGYSNNGRQDSRTGGGSRKGDYSSYQTPSYGGSRYGQTSSNEVPAYVQALAPPSFEPESTMHKVMNSHIPKEKSLEAILQDIERVEKRLEEFVNVIPLEEVKVVDSKWNRVPEGLENLSAPRAKMSGLFPLPGKHRPVDLTKLEGEIRNKLNSDDSDLIDKSKIDAIDSKASKVLIFRLNFQEIDHLKIVEFCNDYLKSADFKNGSDDNIIKKRKIDGANCLIIEFKNAECATILYSLNETELSCNSFQQSRGFDSKTAGLAEKFKLLITRPGEYVVQDTQIESDEVADIVPESPRKLAVQVNTNISANVILEIFEKKIGPVKGFQFLRQRGTKESLGLLFVEFKDTTPDIVHRLKKFEFVQNAFHACIIPNKTSIQKGQIDFNNLKKAVQNDGVTAHVPSRVIRLLNVVTEKELLDATNYMATKNDIYTEASKYGEVVNIRISRPSREKAPGFVQLNTTPGMGSVFIEYKDEKTALTAMMELAGKSYNDRTVLVSFFDYDDFVLNLF</sequence>
<evidence type="ECO:0000313" key="7">
    <source>
        <dbReference type="EMBL" id="EMG50876.1"/>
    </source>
</evidence>
<feature type="region of interest" description="Disordered" evidence="5">
    <location>
        <begin position="1"/>
        <end position="213"/>
    </location>
</feature>
<dbReference type="Proteomes" id="UP000011777">
    <property type="component" value="Unassembled WGS sequence"/>
</dbReference>
<dbReference type="OMA" id="CATICLT"/>
<dbReference type="InterPro" id="IPR012677">
    <property type="entry name" value="Nucleotide-bd_a/b_plait_sf"/>
</dbReference>
<dbReference type="OrthoDB" id="10266058at2759"/>
<organism evidence="7 8">
    <name type="scientific">Candida maltosa (strain Xu316)</name>
    <name type="common">Yeast</name>
    <dbReference type="NCBI Taxonomy" id="1245528"/>
    <lineage>
        <taxon>Eukaryota</taxon>
        <taxon>Fungi</taxon>
        <taxon>Dikarya</taxon>
        <taxon>Ascomycota</taxon>
        <taxon>Saccharomycotina</taxon>
        <taxon>Pichiomycetes</taxon>
        <taxon>Debaryomycetaceae</taxon>
        <taxon>Candida/Lodderomyces clade</taxon>
        <taxon>Candida</taxon>
    </lineage>
</organism>
<feature type="domain" description="RRM" evidence="6">
    <location>
        <begin position="576"/>
        <end position="674"/>
    </location>
</feature>
<proteinExistence type="predicted"/>
<dbReference type="GO" id="GO:0008380">
    <property type="term" value="P:RNA splicing"/>
    <property type="evidence" value="ECO:0007669"/>
    <property type="project" value="UniProtKB-KW"/>
</dbReference>
<dbReference type="STRING" id="1245528.M3IW43"/>
<keyword evidence="3" id="KW-0508">mRNA splicing</keyword>
<dbReference type="PROSITE" id="PS50102">
    <property type="entry name" value="RRM"/>
    <property type="match status" value="1"/>
</dbReference>
<dbReference type="SUPFAM" id="SSF54928">
    <property type="entry name" value="RNA-binding domain, RBD"/>
    <property type="match status" value="1"/>
</dbReference>
<evidence type="ECO:0000313" key="8">
    <source>
        <dbReference type="Proteomes" id="UP000011777"/>
    </source>
</evidence>
<evidence type="ECO:0000256" key="2">
    <source>
        <dbReference type="ARBA" id="ARBA00022884"/>
    </source>
</evidence>
<dbReference type="Gene3D" id="3.30.70.330">
    <property type="match status" value="3"/>
</dbReference>
<name>M3IW43_CANMX</name>
<keyword evidence="2 4" id="KW-0694">RNA-binding</keyword>
<dbReference type="EMBL" id="AOGT01000095">
    <property type="protein sequence ID" value="EMG50876.1"/>
    <property type="molecule type" value="Genomic_DNA"/>
</dbReference>
<gene>
    <name evidence="7" type="ORF">G210_0241</name>
</gene>
<feature type="compositionally biased region" description="Low complexity" evidence="5">
    <location>
        <begin position="163"/>
        <end position="182"/>
    </location>
</feature>
<dbReference type="HOGENOM" id="CLU_025739_0_0_1"/>
<accession>M3IW43</accession>
<dbReference type="eggNOG" id="KOG0120">
    <property type="taxonomic scope" value="Eukaryota"/>
</dbReference>
<feature type="compositionally biased region" description="Low complexity" evidence="5">
    <location>
        <begin position="1"/>
        <end position="17"/>
    </location>
</feature>
<reference evidence="7 8" key="1">
    <citation type="submission" date="2013-02" db="EMBL/GenBank/DDBJ databases">
        <title>Genome sequence of Candida maltosa Xu316, a potential industrial strain for xylitol and ethanol production.</title>
        <authorList>
            <person name="Yu J."/>
            <person name="Wang Q."/>
            <person name="Geng X."/>
            <person name="Bao W."/>
            <person name="He P."/>
            <person name="Cai J."/>
        </authorList>
    </citation>
    <scope>NUCLEOTIDE SEQUENCE [LARGE SCALE GENOMIC DNA]</scope>
    <source>
        <strain evidence="8">Xu316</strain>
    </source>
</reference>
<dbReference type="InterPro" id="IPR035979">
    <property type="entry name" value="RBD_domain_sf"/>
</dbReference>
<feature type="compositionally biased region" description="Basic and acidic residues" evidence="5">
    <location>
        <begin position="99"/>
        <end position="111"/>
    </location>
</feature>